<dbReference type="GO" id="GO:0012505">
    <property type="term" value="C:endomembrane system"/>
    <property type="evidence" value="ECO:0007669"/>
    <property type="project" value="UniProtKB-SubCell"/>
</dbReference>
<keyword evidence="2 5" id="KW-0812">Transmembrane</keyword>
<keyword evidence="5" id="KW-0520">NAD</keyword>
<feature type="transmembrane region" description="Helical" evidence="5">
    <location>
        <begin position="404"/>
        <end position="424"/>
    </location>
</feature>
<dbReference type="EC" id="7.1.1.-" evidence="5"/>
<evidence type="ECO:0000256" key="1">
    <source>
        <dbReference type="ARBA" id="ARBA00004127"/>
    </source>
</evidence>
<feature type="transmembrane region" description="Helical" evidence="5">
    <location>
        <begin position="369"/>
        <end position="392"/>
    </location>
</feature>
<feature type="transmembrane region" description="Helical" evidence="5">
    <location>
        <begin position="295"/>
        <end position="314"/>
    </location>
</feature>
<feature type="transmembrane region" description="Helical" evidence="5">
    <location>
        <begin position="262"/>
        <end position="288"/>
    </location>
</feature>
<comment type="subunit">
    <text evidence="5">NDH-1 is composed of 14 different subunits. Subunits NuoA, H, J, K, L, M, N constitute the membrane sector of the complex.</text>
</comment>
<dbReference type="GO" id="GO:0008137">
    <property type="term" value="F:NADH dehydrogenase (ubiquinone) activity"/>
    <property type="evidence" value="ECO:0007669"/>
    <property type="project" value="InterPro"/>
</dbReference>
<feature type="transmembrane region" description="Helical" evidence="5">
    <location>
        <begin position="236"/>
        <end position="256"/>
    </location>
</feature>
<dbReference type="GO" id="GO:0005886">
    <property type="term" value="C:plasma membrane"/>
    <property type="evidence" value="ECO:0007669"/>
    <property type="project" value="UniProtKB-SubCell"/>
</dbReference>
<dbReference type="AlphaFoldDB" id="A0A4R3KR41"/>
<evidence type="ECO:0000256" key="2">
    <source>
        <dbReference type="ARBA" id="ARBA00022692"/>
    </source>
</evidence>
<dbReference type="GO" id="GO:0042773">
    <property type="term" value="P:ATP synthesis coupled electron transport"/>
    <property type="evidence" value="ECO:0007669"/>
    <property type="project" value="InterPro"/>
</dbReference>
<feature type="domain" description="NADH:quinone oxidoreductase/Mrp antiporter transmembrane" evidence="7">
    <location>
        <begin position="121"/>
        <end position="419"/>
    </location>
</feature>
<keyword evidence="5" id="KW-1278">Translocase</keyword>
<comment type="catalytic activity">
    <reaction evidence="5">
        <text>a quinone + NADH + 5 H(+)(in) = a quinol + NAD(+) + 4 H(+)(out)</text>
        <dbReference type="Rhea" id="RHEA:57888"/>
        <dbReference type="ChEBI" id="CHEBI:15378"/>
        <dbReference type="ChEBI" id="CHEBI:24646"/>
        <dbReference type="ChEBI" id="CHEBI:57540"/>
        <dbReference type="ChEBI" id="CHEBI:57945"/>
        <dbReference type="ChEBI" id="CHEBI:132124"/>
    </reaction>
</comment>
<feature type="transmembrane region" description="Helical" evidence="5">
    <location>
        <begin position="6"/>
        <end position="26"/>
    </location>
</feature>
<reference evidence="8 9" key="1">
    <citation type="submission" date="2019-03" db="EMBL/GenBank/DDBJ databases">
        <title>Genomic Encyclopedia of Type Strains, Phase IV (KMG-IV): sequencing the most valuable type-strain genomes for metagenomic binning, comparative biology and taxonomic classification.</title>
        <authorList>
            <person name="Goeker M."/>
        </authorList>
    </citation>
    <scope>NUCLEOTIDE SEQUENCE [LARGE SCALE GENOMIC DNA]</scope>
    <source>
        <strain evidence="8 9">DSM 21100</strain>
    </source>
</reference>
<keyword evidence="4 5" id="KW-0472">Membrane</keyword>
<feature type="transmembrane region" description="Helical" evidence="5">
    <location>
        <begin position="33"/>
        <end position="52"/>
    </location>
</feature>
<dbReference type="PANTHER" id="PTHR22773">
    <property type="entry name" value="NADH DEHYDROGENASE"/>
    <property type="match status" value="1"/>
</dbReference>
<dbReference type="InterPro" id="IPR010096">
    <property type="entry name" value="NADH-Q_OxRdtase_suN/2"/>
</dbReference>
<feature type="transmembrane region" description="Helical" evidence="5">
    <location>
        <begin position="445"/>
        <end position="467"/>
    </location>
</feature>
<keyword evidence="5" id="KW-0874">Quinone</keyword>
<comment type="function">
    <text evidence="5">NDH-1 shuttles electrons from NADH, via FMN and iron-sulfur (Fe-S) centers, to quinones in the respiratory chain. The immediate electron acceptor for the enzyme in this species is believed to be a menaquinone. Couples the redox reaction to proton translocation (for every two electrons transferred, four hydrogen ions are translocated across the cytoplasmic membrane), and thus conserves the redox energy in a proton gradient.</text>
</comment>
<evidence type="ECO:0000313" key="9">
    <source>
        <dbReference type="Proteomes" id="UP000295807"/>
    </source>
</evidence>
<dbReference type="OrthoDB" id="9811718at2"/>
<name>A0A4R3KR41_9SPHI</name>
<evidence type="ECO:0000256" key="4">
    <source>
        <dbReference type="ARBA" id="ARBA00023136"/>
    </source>
</evidence>
<gene>
    <name evidence="5" type="primary">nuoN</name>
    <name evidence="8" type="ORF">EDD80_106144</name>
</gene>
<dbReference type="NCBIfam" id="TIGR01770">
    <property type="entry name" value="NDH_I_N"/>
    <property type="match status" value="1"/>
</dbReference>
<evidence type="ECO:0000256" key="5">
    <source>
        <dbReference type="HAMAP-Rule" id="MF_00445"/>
    </source>
</evidence>
<sequence>MNGTDFMSILPLLICSAAALVLISAIAIRRNHLLMYILTLLSFLAAFAGVFYSYDSIPHIIEPLFIIDGAGIFSMGLILLAALAVTLLSYGYFEQRESRREEYYVLLVLATLGALVLVISRHFASLFLGLETLSVSLYGLIAYLRRRERSDEAGIKYLILAAFSSAFLLFGMALIYAQTGNMSFPEIGKSLAAMEQLTPLLMAGFGMMIVGIGFKLAVVPFHMWTADVYEGAPAPVTAFIATVSKGGMMILLLRFFAEVNAYRYPVLLLIFSVIAIISMFAGNLLALMQQNVKRLLAYSSVAHLGYLLVAFIAVAGNAGGAGVEAVIFYLVAYFITTLGAFGVLTVLSDPVRDAEKMEDYKGLLWNRPWLALVFTAMLLSLAGIPLTAGFIGKFYVVAAGVDSSRWLLVIMLVINSVIGLFYYLRLVVMMLQPPDARETSESLHPAFYIIGGTTLAALLLMLVWFGIYPGYLMDLIREMQIAAR</sequence>
<dbReference type="GO" id="GO:0048038">
    <property type="term" value="F:quinone binding"/>
    <property type="evidence" value="ECO:0007669"/>
    <property type="project" value="UniProtKB-KW"/>
</dbReference>
<comment type="similarity">
    <text evidence="5">Belongs to the complex I subunit 2 family.</text>
</comment>
<organism evidence="8 9">
    <name type="scientific">Anseongella ginsenosidimutans</name>
    <dbReference type="NCBI Taxonomy" id="496056"/>
    <lineage>
        <taxon>Bacteria</taxon>
        <taxon>Pseudomonadati</taxon>
        <taxon>Bacteroidota</taxon>
        <taxon>Sphingobacteriia</taxon>
        <taxon>Sphingobacteriales</taxon>
        <taxon>Sphingobacteriaceae</taxon>
        <taxon>Anseongella</taxon>
    </lineage>
</organism>
<protein>
    <recommendedName>
        <fullName evidence="5">NADH-quinone oxidoreductase subunit N</fullName>
        <ecNumber evidence="5">7.1.1.-</ecNumber>
    </recommendedName>
    <alternativeName>
        <fullName evidence="5">NADH dehydrogenase I subunit N</fullName>
    </alternativeName>
    <alternativeName>
        <fullName evidence="5">NDH-1 subunit N</fullName>
    </alternativeName>
</protein>
<evidence type="ECO:0000256" key="6">
    <source>
        <dbReference type="RuleBase" id="RU000320"/>
    </source>
</evidence>
<evidence type="ECO:0000313" key="8">
    <source>
        <dbReference type="EMBL" id="TCS86833.1"/>
    </source>
</evidence>
<accession>A0A4R3KR41</accession>
<dbReference type="Proteomes" id="UP000295807">
    <property type="component" value="Unassembled WGS sequence"/>
</dbReference>
<feature type="transmembrane region" description="Helical" evidence="5">
    <location>
        <begin position="64"/>
        <end position="91"/>
    </location>
</feature>
<feature type="transmembrane region" description="Helical" evidence="5">
    <location>
        <begin position="326"/>
        <end position="348"/>
    </location>
</feature>
<keyword evidence="5" id="KW-0813">Transport</keyword>
<dbReference type="RefSeq" id="WP_132129393.1">
    <property type="nucleotide sequence ID" value="NZ_CP042432.1"/>
</dbReference>
<evidence type="ECO:0000259" key="7">
    <source>
        <dbReference type="Pfam" id="PF00361"/>
    </source>
</evidence>
<feature type="transmembrane region" description="Helical" evidence="5">
    <location>
        <begin position="197"/>
        <end position="224"/>
    </location>
</feature>
<feature type="transmembrane region" description="Helical" evidence="5">
    <location>
        <begin position="103"/>
        <end position="120"/>
    </location>
</feature>
<proteinExistence type="inferred from homology"/>
<feature type="transmembrane region" description="Helical" evidence="5">
    <location>
        <begin position="157"/>
        <end position="177"/>
    </location>
</feature>
<dbReference type="HAMAP" id="MF_00445">
    <property type="entry name" value="NDH1_NuoN_1"/>
    <property type="match status" value="1"/>
</dbReference>
<keyword evidence="5" id="KW-1003">Cell membrane</keyword>
<dbReference type="GO" id="GO:0050136">
    <property type="term" value="F:NADH dehydrogenase (quinone) (non-electrogenic) activity"/>
    <property type="evidence" value="ECO:0007669"/>
    <property type="project" value="UniProtKB-UniRule"/>
</dbReference>
<keyword evidence="3 5" id="KW-1133">Transmembrane helix</keyword>
<dbReference type="Pfam" id="PF00361">
    <property type="entry name" value="Proton_antipo_M"/>
    <property type="match status" value="1"/>
</dbReference>
<dbReference type="EMBL" id="SMAD01000006">
    <property type="protein sequence ID" value="TCS86833.1"/>
    <property type="molecule type" value="Genomic_DNA"/>
</dbReference>
<evidence type="ECO:0000256" key="3">
    <source>
        <dbReference type="ARBA" id="ARBA00022989"/>
    </source>
</evidence>
<feature type="transmembrane region" description="Helical" evidence="5">
    <location>
        <begin position="126"/>
        <end position="145"/>
    </location>
</feature>
<comment type="caution">
    <text evidence="8">The sequence shown here is derived from an EMBL/GenBank/DDBJ whole genome shotgun (WGS) entry which is preliminary data.</text>
</comment>
<dbReference type="InterPro" id="IPR001750">
    <property type="entry name" value="ND/Mrp_TM"/>
</dbReference>
<comment type="subcellular location">
    <subcellularLocation>
        <location evidence="5">Cell membrane</location>
        <topology evidence="5">Multi-pass membrane protein</topology>
    </subcellularLocation>
    <subcellularLocation>
        <location evidence="1">Endomembrane system</location>
        <topology evidence="1">Multi-pass membrane protein</topology>
    </subcellularLocation>
    <subcellularLocation>
        <location evidence="6">Membrane</location>
        <topology evidence="6">Multi-pass membrane protein</topology>
    </subcellularLocation>
</comment>
<keyword evidence="9" id="KW-1185">Reference proteome</keyword>